<accession>A0A1M6JUH8</accession>
<dbReference type="InterPro" id="IPR042178">
    <property type="entry name" value="Serpin_sf_1"/>
</dbReference>
<evidence type="ECO:0000313" key="5">
    <source>
        <dbReference type="EMBL" id="SHJ50348.1"/>
    </source>
</evidence>
<dbReference type="InterPro" id="IPR036186">
    <property type="entry name" value="Serpin_sf"/>
</dbReference>
<evidence type="ECO:0000259" key="4">
    <source>
        <dbReference type="SMART" id="SM00093"/>
    </source>
</evidence>
<dbReference type="Pfam" id="PF00079">
    <property type="entry name" value="Serpin"/>
    <property type="match status" value="1"/>
</dbReference>
<keyword evidence="3" id="KW-0812">Transmembrane</keyword>
<proteinExistence type="inferred from homology"/>
<dbReference type="EMBL" id="FQZG01000053">
    <property type="protein sequence ID" value="SHJ50348.1"/>
    <property type="molecule type" value="Genomic_DNA"/>
</dbReference>
<dbReference type="PANTHER" id="PTHR11461">
    <property type="entry name" value="SERINE PROTEASE INHIBITOR, SERPIN"/>
    <property type="match status" value="1"/>
</dbReference>
<feature type="region of interest" description="Disordered" evidence="2">
    <location>
        <begin position="75"/>
        <end position="94"/>
    </location>
</feature>
<dbReference type="Proteomes" id="UP000184512">
    <property type="component" value="Unassembled WGS sequence"/>
</dbReference>
<comment type="similarity">
    <text evidence="1">Belongs to the serpin family.</text>
</comment>
<gene>
    <name evidence="5" type="ORF">SAMN02745244_02655</name>
</gene>
<feature type="domain" description="Serpin" evidence="4">
    <location>
        <begin position="115"/>
        <end position="454"/>
    </location>
</feature>
<keyword evidence="6" id="KW-1185">Reference proteome</keyword>
<dbReference type="Gene3D" id="3.30.497.10">
    <property type="entry name" value="Antithrombin, subunit I, domain 2"/>
    <property type="match status" value="1"/>
</dbReference>
<organism evidence="5 6">
    <name type="scientific">Tessaracoccus bendigoensis DSM 12906</name>
    <dbReference type="NCBI Taxonomy" id="1123357"/>
    <lineage>
        <taxon>Bacteria</taxon>
        <taxon>Bacillati</taxon>
        <taxon>Actinomycetota</taxon>
        <taxon>Actinomycetes</taxon>
        <taxon>Propionibacteriales</taxon>
        <taxon>Propionibacteriaceae</taxon>
        <taxon>Tessaracoccus</taxon>
    </lineage>
</organism>
<dbReference type="PANTHER" id="PTHR11461:SF211">
    <property type="entry name" value="GH10112P-RELATED"/>
    <property type="match status" value="1"/>
</dbReference>
<dbReference type="AlphaFoldDB" id="A0A1M6JUH8"/>
<dbReference type="GO" id="GO:0005615">
    <property type="term" value="C:extracellular space"/>
    <property type="evidence" value="ECO:0007669"/>
    <property type="project" value="InterPro"/>
</dbReference>
<dbReference type="InterPro" id="IPR000215">
    <property type="entry name" value="Serpin_fam"/>
</dbReference>
<keyword evidence="3" id="KW-1133">Transmembrane helix</keyword>
<evidence type="ECO:0000256" key="1">
    <source>
        <dbReference type="RuleBase" id="RU000411"/>
    </source>
</evidence>
<dbReference type="OrthoDB" id="9764871at2"/>
<sequence>MIDEDRDVAEALKKVAPQMVVPRGLVAGARKRRSRSRAVAGSVAGVGAMAVAVGFALPAMVSAIGPLFAGQSSSQQAASQADERDGSAAGGANPALVAQGTETAAAASEALGWAAIQGAGPGNQVVSPSSLALSLAMAAEGAEGASEASIDEALGLVGDARSGAYSDLRRSLTGYETSPDRIDLVDPPVTPALHLANRLVTIDREAEAPFVERLARWFDVPVVATTQGEAKAVLDAWVNENSGGLIEESAIEVVPELKVVTQDALLFSAAWATPFERDDLALDFDGVGKVDALQGIVPARYAEGDRWTAIRLPYDDRLAADVILPKPGVAPTALTEAELAEAGAALATAPVEQVDTTMPVLDLRSKMDLLKALPQIDLNDLGGIFDGAFAGQWWQQSVLQVSAKGTVGAAVTEMGVYESAVLAERSFVADRGYVFRVVDTSTSWPLFLASVVDPSAAG</sequence>
<dbReference type="InterPro" id="IPR042185">
    <property type="entry name" value="Serpin_sf_2"/>
</dbReference>
<dbReference type="GO" id="GO:0004867">
    <property type="term" value="F:serine-type endopeptidase inhibitor activity"/>
    <property type="evidence" value="ECO:0007669"/>
    <property type="project" value="InterPro"/>
</dbReference>
<keyword evidence="3" id="KW-0472">Membrane</keyword>
<evidence type="ECO:0000256" key="2">
    <source>
        <dbReference type="SAM" id="MobiDB-lite"/>
    </source>
</evidence>
<evidence type="ECO:0000313" key="6">
    <source>
        <dbReference type="Proteomes" id="UP000184512"/>
    </source>
</evidence>
<dbReference type="SMART" id="SM00093">
    <property type="entry name" value="SERPIN"/>
    <property type="match status" value="1"/>
</dbReference>
<dbReference type="InterPro" id="IPR023796">
    <property type="entry name" value="Serpin_dom"/>
</dbReference>
<dbReference type="STRING" id="1123357.SAMN02745244_02655"/>
<evidence type="ECO:0000256" key="3">
    <source>
        <dbReference type="SAM" id="Phobius"/>
    </source>
</evidence>
<dbReference type="Gene3D" id="2.30.39.10">
    <property type="entry name" value="Alpha-1-antitrypsin, domain 1"/>
    <property type="match status" value="1"/>
</dbReference>
<dbReference type="SUPFAM" id="SSF56574">
    <property type="entry name" value="Serpins"/>
    <property type="match status" value="1"/>
</dbReference>
<dbReference type="RefSeq" id="WP_073189078.1">
    <property type="nucleotide sequence ID" value="NZ_FQZG01000053.1"/>
</dbReference>
<feature type="transmembrane region" description="Helical" evidence="3">
    <location>
        <begin position="39"/>
        <end position="69"/>
    </location>
</feature>
<name>A0A1M6JUH8_9ACTN</name>
<protein>
    <submittedName>
        <fullName evidence="5">Serine protease inhibitor</fullName>
    </submittedName>
</protein>
<reference evidence="5 6" key="1">
    <citation type="submission" date="2016-11" db="EMBL/GenBank/DDBJ databases">
        <authorList>
            <person name="Jaros S."/>
            <person name="Januszkiewicz K."/>
            <person name="Wedrychowicz H."/>
        </authorList>
    </citation>
    <scope>NUCLEOTIDE SEQUENCE [LARGE SCALE GENOMIC DNA]</scope>
    <source>
        <strain evidence="5 6">DSM 12906</strain>
    </source>
</reference>